<gene>
    <name evidence="1" type="ORF">L618_000300003500</name>
</gene>
<dbReference type="EMBL" id="VLJT01000028">
    <property type="protein sequence ID" value="TWH15776.1"/>
    <property type="molecule type" value="Genomic_DNA"/>
</dbReference>
<evidence type="ECO:0000313" key="1">
    <source>
        <dbReference type="EMBL" id="TWH15776.1"/>
    </source>
</evidence>
<protein>
    <submittedName>
        <fullName evidence="1">Putative ester cyclase</fullName>
    </submittedName>
</protein>
<dbReference type="AlphaFoldDB" id="A0A562E1I8"/>
<dbReference type="Gene3D" id="3.10.450.50">
    <property type="match status" value="1"/>
</dbReference>
<dbReference type="RefSeq" id="WP_039585569.1">
    <property type="nucleotide sequence ID" value="NZ_VLJT01000028.1"/>
</dbReference>
<proteinExistence type="predicted"/>
<dbReference type="Pfam" id="PF07366">
    <property type="entry name" value="SnoaL"/>
    <property type="match status" value="1"/>
</dbReference>
<dbReference type="SUPFAM" id="SSF54427">
    <property type="entry name" value="NTF2-like"/>
    <property type="match status" value="1"/>
</dbReference>
<dbReference type="PANTHER" id="PTHR38436:SF1">
    <property type="entry name" value="ESTER CYCLASE"/>
    <property type="match status" value="1"/>
</dbReference>
<dbReference type="InterPro" id="IPR009959">
    <property type="entry name" value="Cyclase_SnoaL-like"/>
</dbReference>
<evidence type="ECO:0000313" key="2">
    <source>
        <dbReference type="Proteomes" id="UP000317573"/>
    </source>
</evidence>
<dbReference type="PANTHER" id="PTHR38436">
    <property type="entry name" value="POLYKETIDE CYCLASE SNOAL-LIKE DOMAIN"/>
    <property type="match status" value="1"/>
</dbReference>
<sequence>MKIEHSTPASTSELGSEEKRALAVRSMMIMVDGDRSVFEEVVSADAVNHEAKDEPPAARAPGPEGFFATALWLREAFADLRFEVRHVVEEDGLVVVDSVMSARHEGPFVTYDEYGRVDQVFAPTGKRFSVRQTHWLRVADGKVVEHWAVRDDLGMAKQAGWVPPNPISLTRNVLAARKLRKQIRAGRS</sequence>
<comment type="caution">
    <text evidence="1">The sequence shown here is derived from an EMBL/GenBank/DDBJ whole genome shotgun (WGS) entry which is preliminary data.</text>
</comment>
<dbReference type="GO" id="GO:0030638">
    <property type="term" value="P:polyketide metabolic process"/>
    <property type="evidence" value="ECO:0007669"/>
    <property type="project" value="InterPro"/>
</dbReference>
<reference evidence="1 2" key="1">
    <citation type="submission" date="2019-07" db="EMBL/GenBank/DDBJ databases">
        <title>Genome sequencing of lignin-degrading bacterial isolates.</title>
        <authorList>
            <person name="Gladden J."/>
        </authorList>
    </citation>
    <scope>NUCLEOTIDE SEQUENCE [LARGE SCALE GENOMIC DNA]</scope>
    <source>
        <strain evidence="1 2">J45</strain>
    </source>
</reference>
<dbReference type="InterPro" id="IPR032710">
    <property type="entry name" value="NTF2-like_dom_sf"/>
</dbReference>
<name>A0A562E1I8_RHORH</name>
<dbReference type="Proteomes" id="UP000317573">
    <property type="component" value="Unassembled WGS sequence"/>
</dbReference>
<accession>A0A562E1I8</accession>
<organism evidence="1 2">
    <name type="scientific">Rhodococcus rhodochrous J45</name>
    <dbReference type="NCBI Taxonomy" id="935266"/>
    <lineage>
        <taxon>Bacteria</taxon>
        <taxon>Bacillati</taxon>
        <taxon>Actinomycetota</taxon>
        <taxon>Actinomycetes</taxon>
        <taxon>Mycobacteriales</taxon>
        <taxon>Nocardiaceae</taxon>
        <taxon>Rhodococcus</taxon>
    </lineage>
</organism>